<keyword evidence="3" id="KW-1185">Reference proteome</keyword>
<dbReference type="InterPro" id="IPR007278">
    <property type="entry name" value="DUF397"/>
</dbReference>
<gene>
    <name evidence="2" type="ORF">FXF69_10885</name>
</gene>
<sequence length="61" mass="6678">MDLTNVVWRKASHSTSNGGNCVEIASLPQVIAIRDSKDPNGPELVISSNDFRHLTETLKSQ</sequence>
<dbReference type="Proteomes" id="UP000323380">
    <property type="component" value="Unassembled WGS sequence"/>
</dbReference>
<dbReference type="EMBL" id="VSFG01000001">
    <property type="protein sequence ID" value="TYB49552.1"/>
    <property type="molecule type" value="Genomic_DNA"/>
</dbReference>
<dbReference type="STRING" id="1220554.GCA_001552135_03591"/>
<protein>
    <submittedName>
        <fullName evidence="2">DUF397 domain-containing protein</fullName>
    </submittedName>
</protein>
<name>A0A5D0NYZ7_9ACTN</name>
<evidence type="ECO:0000313" key="3">
    <source>
        <dbReference type="Proteomes" id="UP000323380"/>
    </source>
</evidence>
<dbReference type="RefSeq" id="WP_067892529.1">
    <property type="nucleotide sequence ID" value="NZ_VSFG01000001.1"/>
</dbReference>
<reference evidence="2 3" key="1">
    <citation type="submission" date="2019-08" db="EMBL/GenBank/DDBJ databases">
        <title>Actinomadura sp. nov. CYP1-5 isolated from mountain soil.</title>
        <authorList>
            <person name="Songsumanus A."/>
            <person name="Kuncharoen N."/>
            <person name="Kudo T."/>
            <person name="Yuki M."/>
            <person name="Igarashi Y."/>
            <person name="Tanasupawat S."/>
        </authorList>
    </citation>
    <scope>NUCLEOTIDE SEQUENCE [LARGE SCALE GENOMIC DNA]</scope>
    <source>
        <strain evidence="2 3">JCM 14158</strain>
    </source>
</reference>
<dbReference type="AlphaFoldDB" id="A0A5D0NYZ7"/>
<accession>A0A5D0NYZ7</accession>
<comment type="caution">
    <text evidence="2">The sequence shown here is derived from an EMBL/GenBank/DDBJ whole genome shotgun (WGS) entry which is preliminary data.</text>
</comment>
<proteinExistence type="predicted"/>
<evidence type="ECO:0000313" key="2">
    <source>
        <dbReference type="EMBL" id="TYB49552.1"/>
    </source>
</evidence>
<dbReference type="Pfam" id="PF04149">
    <property type="entry name" value="DUF397"/>
    <property type="match status" value="1"/>
</dbReference>
<feature type="domain" description="DUF397" evidence="1">
    <location>
        <begin position="7"/>
        <end position="59"/>
    </location>
</feature>
<evidence type="ECO:0000259" key="1">
    <source>
        <dbReference type="Pfam" id="PF04149"/>
    </source>
</evidence>
<organism evidence="2 3">
    <name type="scientific">Actinomadura chibensis</name>
    <dbReference type="NCBI Taxonomy" id="392828"/>
    <lineage>
        <taxon>Bacteria</taxon>
        <taxon>Bacillati</taxon>
        <taxon>Actinomycetota</taxon>
        <taxon>Actinomycetes</taxon>
        <taxon>Streptosporangiales</taxon>
        <taxon>Thermomonosporaceae</taxon>
        <taxon>Actinomadura</taxon>
    </lineage>
</organism>